<reference evidence="1 2" key="1">
    <citation type="journal article" date="2014" name="PLoS Genet.">
        <title>Phylogenetically driven sequencing of extremely halophilic archaea reveals strategies for static and dynamic osmo-response.</title>
        <authorList>
            <person name="Becker E.A."/>
            <person name="Seitzer P.M."/>
            <person name="Tritt A."/>
            <person name="Larsen D."/>
            <person name="Krusor M."/>
            <person name="Yao A.I."/>
            <person name="Wu D."/>
            <person name="Madern D."/>
            <person name="Eisen J.A."/>
            <person name="Darling A.E."/>
            <person name="Facciotti M.T."/>
        </authorList>
    </citation>
    <scope>NUCLEOTIDE SEQUENCE [LARGE SCALE GENOMIC DNA]</scope>
    <source>
        <strain evidence="1 2">JCM 14089</strain>
    </source>
</reference>
<organism evidence="1 2">
    <name type="scientific">Natronorubrum sulfidifaciens JCM 14089</name>
    <dbReference type="NCBI Taxonomy" id="1230460"/>
    <lineage>
        <taxon>Archaea</taxon>
        <taxon>Methanobacteriati</taxon>
        <taxon>Methanobacteriota</taxon>
        <taxon>Stenosarchaea group</taxon>
        <taxon>Halobacteria</taxon>
        <taxon>Halobacteriales</taxon>
        <taxon>Natrialbaceae</taxon>
        <taxon>Natronorubrum</taxon>
    </lineage>
</organism>
<dbReference type="PATRIC" id="fig|1230460.4.peg.1393"/>
<keyword evidence="2" id="KW-1185">Reference proteome</keyword>
<name>L9W9Z4_9EURY</name>
<dbReference type="STRING" id="1230460.C495_06918"/>
<protein>
    <submittedName>
        <fullName evidence="1">Uncharacterized protein</fullName>
    </submittedName>
</protein>
<gene>
    <name evidence="1" type="ORF">C495_06918</name>
</gene>
<dbReference type="RefSeq" id="WP_008161280.1">
    <property type="nucleotide sequence ID" value="NZ_AOHX01000030.1"/>
</dbReference>
<proteinExistence type="predicted"/>
<sequence length="167" mass="18305">MSETLSRRRILKATAASGVAASMAGCTGSLLGDSACDTGEEFIVALYDEEFDDAASYYPHEYFDDIDADEIASQYEMLFSMGDVGDLEEISCACSESVDDEEIDEANAEEEFNGEVDDIKELRYDLTTTNDGEETTDSGYVMGIEIDGDWYAVFASEADFEHCTADE</sequence>
<dbReference type="AlphaFoldDB" id="L9W9Z4"/>
<dbReference type="PROSITE" id="PS51257">
    <property type="entry name" value="PROKAR_LIPOPROTEIN"/>
    <property type="match status" value="1"/>
</dbReference>
<dbReference type="OrthoDB" id="378701at2157"/>
<dbReference type="EMBL" id="AOHX01000030">
    <property type="protein sequence ID" value="ELY46284.1"/>
    <property type="molecule type" value="Genomic_DNA"/>
</dbReference>
<dbReference type="InterPro" id="IPR006311">
    <property type="entry name" value="TAT_signal"/>
</dbReference>
<accession>L9W9Z4</accession>
<evidence type="ECO:0000313" key="1">
    <source>
        <dbReference type="EMBL" id="ELY46284.1"/>
    </source>
</evidence>
<dbReference type="PROSITE" id="PS51318">
    <property type="entry name" value="TAT"/>
    <property type="match status" value="1"/>
</dbReference>
<comment type="caution">
    <text evidence="1">The sequence shown here is derived from an EMBL/GenBank/DDBJ whole genome shotgun (WGS) entry which is preliminary data.</text>
</comment>
<dbReference type="Proteomes" id="UP000011661">
    <property type="component" value="Unassembled WGS sequence"/>
</dbReference>
<evidence type="ECO:0000313" key="2">
    <source>
        <dbReference type="Proteomes" id="UP000011661"/>
    </source>
</evidence>
<dbReference type="eggNOG" id="arCOG02918">
    <property type="taxonomic scope" value="Archaea"/>
</dbReference>